<accession>A0A0A8KZG6</accession>
<dbReference type="GO" id="GO:0043565">
    <property type="term" value="F:sequence-specific DNA binding"/>
    <property type="evidence" value="ECO:0007669"/>
    <property type="project" value="InterPro"/>
</dbReference>
<comment type="caution">
    <text evidence="4">The sequence shown here is derived from an EMBL/GenBank/DDBJ whole genome shotgun (WGS) entry which is preliminary data.</text>
</comment>
<evidence type="ECO:0000259" key="3">
    <source>
        <dbReference type="PROSITE" id="PS50114"/>
    </source>
</evidence>
<feature type="region of interest" description="Disordered" evidence="2">
    <location>
        <begin position="60"/>
        <end position="110"/>
    </location>
</feature>
<feature type="compositionally biased region" description="Polar residues" evidence="2">
    <location>
        <begin position="334"/>
        <end position="347"/>
    </location>
</feature>
<feature type="compositionally biased region" description="Polar residues" evidence="2">
    <location>
        <begin position="311"/>
        <end position="325"/>
    </location>
</feature>
<gene>
    <name evidence="4" type="ORF">KLDO_g460</name>
</gene>
<keyword evidence="1" id="KW-0863">Zinc-finger</keyword>
<evidence type="ECO:0000313" key="5">
    <source>
        <dbReference type="Proteomes" id="UP000031516"/>
    </source>
</evidence>
<dbReference type="GO" id="GO:0006355">
    <property type="term" value="P:regulation of DNA-templated transcription"/>
    <property type="evidence" value="ECO:0007669"/>
    <property type="project" value="InterPro"/>
</dbReference>
<dbReference type="InterPro" id="IPR013088">
    <property type="entry name" value="Znf_NHR/GATA"/>
</dbReference>
<keyword evidence="1" id="KW-0862">Zinc</keyword>
<proteinExistence type="predicted"/>
<feature type="compositionally biased region" description="Low complexity" evidence="2">
    <location>
        <begin position="93"/>
        <end position="107"/>
    </location>
</feature>
<evidence type="ECO:0000256" key="2">
    <source>
        <dbReference type="SAM" id="MobiDB-lite"/>
    </source>
</evidence>
<feature type="compositionally biased region" description="Polar residues" evidence="2">
    <location>
        <begin position="61"/>
        <end position="71"/>
    </location>
</feature>
<dbReference type="CDD" id="cd00202">
    <property type="entry name" value="ZnF_GATA"/>
    <property type="match status" value="1"/>
</dbReference>
<dbReference type="AlphaFoldDB" id="A0A0A8KZG6"/>
<dbReference type="Pfam" id="PF00320">
    <property type="entry name" value="GATA"/>
    <property type="match status" value="1"/>
</dbReference>
<feature type="region of interest" description="Disordered" evidence="2">
    <location>
        <begin position="294"/>
        <end position="365"/>
    </location>
</feature>
<keyword evidence="1" id="KW-0479">Metal-binding</keyword>
<feature type="domain" description="GATA-type" evidence="3">
    <location>
        <begin position="369"/>
        <end position="407"/>
    </location>
</feature>
<protein>
    <submittedName>
        <fullName evidence="4">WGS project CCBQ000000000 data, contig 00016</fullName>
    </submittedName>
</protein>
<dbReference type="Gene3D" id="3.30.50.10">
    <property type="entry name" value="Erythroid Transcription Factor GATA-1, subunit A"/>
    <property type="match status" value="1"/>
</dbReference>
<dbReference type="PROSITE" id="PS50114">
    <property type="entry name" value="GATA_ZN_FINGER_2"/>
    <property type="match status" value="1"/>
</dbReference>
<name>A0A0A8KZG6_9SACH</name>
<feature type="compositionally biased region" description="Low complexity" evidence="2">
    <location>
        <begin position="72"/>
        <end position="84"/>
    </location>
</feature>
<organism evidence="4 5">
    <name type="scientific">Kluyveromyces dobzhanskii CBS 2104</name>
    <dbReference type="NCBI Taxonomy" id="1427455"/>
    <lineage>
        <taxon>Eukaryota</taxon>
        <taxon>Fungi</taxon>
        <taxon>Dikarya</taxon>
        <taxon>Ascomycota</taxon>
        <taxon>Saccharomycotina</taxon>
        <taxon>Saccharomycetes</taxon>
        <taxon>Saccharomycetales</taxon>
        <taxon>Saccharomycetaceae</taxon>
        <taxon>Kluyveromyces</taxon>
    </lineage>
</organism>
<evidence type="ECO:0000256" key="1">
    <source>
        <dbReference type="PROSITE-ProRule" id="PRU00094"/>
    </source>
</evidence>
<dbReference type="EMBL" id="CCBQ010000012">
    <property type="protein sequence ID" value="CDO92135.1"/>
    <property type="molecule type" value="Genomic_DNA"/>
</dbReference>
<dbReference type="SUPFAM" id="SSF57716">
    <property type="entry name" value="Glucocorticoid receptor-like (DNA-binding domain)"/>
    <property type="match status" value="1"/>
</dbReference>
<dbReference type="GO" id="GO:0008270">
    <property type="term" value="F:zinc ion binding"/>
    <property type="evidence" value="ECO:0007669"/>
    <property type="project" value="UniProtKB-KW"/>
</dbReference>
<dbReference type="PROSITE" id="PS00344">
    <property type="entry name" value="GATA_ZN_FINGER_1"/>
    <property type="match status" value="1"/>
</dbReference>
<dbReference type="Proteomes" id="UP000031516">
    <property type="component" value="Unassembled WGS sequence"/>
</dbReference>
<reference evidence="4 5" key="1">
    <citation type="submission" date="2014-03" db="EMBL/GenBank/DDBJ databases">
        <title>The genome of Kluyveromyces dobzhanskii.</title>
        <authorList>
            <person name="Nystedt B."/>
            <person name="Astrom S."/>
        </authorList>
    </citation>
    <scope>NUCLEOTIDE SEQUENCE [LARGE SCALE GENOMIC DNA]</scope>
    <source>
        <strain evidence="4 5">CBS 2104</strain>
    </source>
</reference>
<keyword evidence="5" id="KW-1185">Reference proteome</keyword>
<dbReference type="OrthoDB" id="2162994at2759"/>
<sequence length="462" mass="51481">MSTISNPLPFTNPHSEHRFYAKRKRSFDDLLLPSLNTSTNAPITLEESPYFFDARKKSKTAPASPSGFVQITPTTSPVSSSSNSAIWKPAAAGSSSSNSSSSNTGSTDQTCQLPSCSHLTGDMAQPSKPLLPSLKHLKLLGHSKIQKYSYRYPDTCASTALWKQNITEWCKETNYTQYQNITEQVSQANPRAGNYTHGLNILADAARISSIKYFSDDFYQLSNTSHSDKIIVTPPNTPPGKFTSMISESLVKAVKKKRSSTHKKTNSFKTRKLKKMLDERISITYEDRFESQKTVFRANPAPPKTPPQKKITLSTTPKSLQSPQKNFHPIVLNNPETLSQKTTPNSNSEDDTDQEVIHTSVKSSPTQRRNSHRFCVSCHITDSPCWRPSWSKNKQDQLCNSCGLRYKKTHTRCTNENCRKIPSKGELTLMKSNKPITVQKLDGNTAYGIACLFCGHAVATDE</sequence>
<evidence type="ECO:0000313" key="4">
    <source>
        <dbReference type="EMBL" id="CDO92135.1"/>
    </source>
</evidence>
<dbReference type="InterPro" id="IPR000679">
    <property type="entry name" value="Znf_GATA"/>
</dbReference>
<dbReference type="SMART" id="SM00401">
    <property type="entry name" value="ZnF_GATA"/>
    <property type="match status" value="1"/>
</dbReference>